<proteinExistence type="predicted"/>
<accession>A0ABW5AJF1</accession>
<keyword evidence="3" id="KW-1185">Reference proteome</keyword>
<protein>
    <submittedName>
        <fullName evidence="2">RES family NAD+ phosphorylase</fullName>
    </submittedName>
</protein>
<comment type="caution">
    <text evidence="2">The sequence shown here is derived from an EMBL/GenBank/DDBJ whole genome shotgun (WGS) entry which is preliminary data.</text>
</comment>
<reference evidence="3" key="1">
    <citation type="journal article" date="2019" name="Int. J. Syst. Evol. Microbiol.">
        <title>The Global Catalogue of Microorganisms (GCM) 10K type strain sequencing project: providing services to taxonomists for standard genome sequencing and annotation.</title>
        <authorList>
            <consortium name="The Broad Institute Genomics Platform"/>
            <consortium name="The Broad Institute Genome Sequencing Center for Infectious Disease"/>
            <person name="Wu L."/>
            <person name="Ma J."/>
        </authorList>
    </citation>
    <scope>NUCLEOTIDE SEQUENCE [LARGE SCALE GENOMIC DNA]</scope>
    <source>
        <strain evidence="3">CGMCC 1.6774</strain>
    </source>
</reference>
<evidence type="ECO:0000313" key="2">
    <source>
        <dbReference type="EMBL" id="MFD2182330.1"/>
    </source>
</evidence>
<dbReference type="InterPro" id="IPR014914">
    <property type="entry name" value="RES_dom"/>
</dbReference>
<sequence>MVLWRLSGKANAQMFDGGYGMLFDGRWNTVGHAVTYCATSPALCVLEKLVHVEDPALMPELVMLRYAVPDDLARETVTIVDLPADWRRYDSLTQARGDAWHAGLAAPLLFVPSVVVPLDGSPDVNVLINHRHPDAARITLAAAEPFVLDVRLF</sequence>
<name>A0ABW5AJF1_9BRAD</name>
<dbReference type="EMBL" id="JBHUIW010000008">
    <property type="protein sequence ID" value="MFD2182330.1"/>
    <property type="molecule type" value="Genomic_DNA"/>
</dbReference>
<evidence type="ECO:0000313" key="3">
    <source>
        <dbReference type="Proteomes" id="UP001597314"/>
    </source>
</evidence>
<dbReference type="RefSeq" id="WP_378477509.1">
    <property type="nucleotide sequence ID" value="NZ_JBHUIW010000008.1"/>
</dbReference>
<dbReference type="SMART" id="SM00953">
    <property type="entry name" value="RES"/>
    <property type="match status" value="1"/>
</dbReference>
<feature type="domain" description="RES" evidence="1">
    <location>
        <begin position="14"/>
        <end position="142"/>
    </location>
</feature>
<organism evidence="2 3">
    <name type="scientific">Rhodoplanes azumiensis</name>
    <dbReference type="NCBI Taxonomy" id="1897628"/>
    <lineage>
        <taxon>Bacteria</taxon>
        <taxon>Pseudomonadati</taxon>
        <taxon>Pseudomonadota</taxon>
        <taxon>Alphaproteobacteria</taxon>
        <taxon>Hyphomicrobiales</taxon>
        <taxon>Nitrobacteraceae</taxon>
        <taxon>Rhodoplanes</taxon>
    </lineage>
</organism>
<dbReference type="Pfam" id="PF08808">
    <property type="entry name" value="RES"/>
    <property type="match status" value="1"/>
</dbReference>
<dbReference type="Proteomes" id="UP001597314">
    <property type="component" value="Unassembled WGS sequence"/>
</dbReference>
<evidence type="ECO:0000259" key="1">
    <source>
        <dbReference type="SMART" id="SM00953"/>
    </source>
</evidence>
<gene>
    <name evidence="2" type="ORF">ACFSOX_09215</name>
</gene>